<evidence type="ECO:0008006" key="3">
    <source>
        <dbReference type="Google" id="ProtNLM"/>
    </source>
</evidence>
<protein>
    <recommendedName>
        <fullName evidence="3">Fimbrillin family protein</fullName>
    </recommendedName>
</protein>
<dbReference type="STRING" id="1602171.ST44_08985"/>
<dbReference type="Gene3D" id="2.60.40.2620">
    <property type="entry name" value="Fimbrillin-like"/>
    <property type="match status" value="1"/>
</dbReference>
<dbReference type="Gene3D" id="2.60.40.2630">
    <property type="match status" value="1"/>
</dbReference>
<dbReference type="AlphaFoldDB" id="A0A0D0ISS8"/>
<comment type="caution">
    <text evidence="1">The sequence shown here is derived from an EMBL/GenBank/DDBJ whole genome shotgun (WGS) entry which is preliminary data.</text>
</comment>
<accession>A0A0D0ISS8</accession>
<evidence type="ECO:0000313" key="2">
    <source>
        <dbReference type="Proteomes" id="UP000032046"/>
    </source>
</evidence>
<dbReference type="InterPro" id="IPR042278">
    <property type="entry name" value="Mfa-like_1_N"/>
</dbReference>
<dbReference type="Pfam" id="PF13149">
    <property type="entry name" value="Mfa_like_1"/>
    <property type="match status" value="1"/>
</dbReference>
<dbReference type="PROSITE" id="PS51257">
    <property type="entry name" value="PROKAR_LIPOPROTEIN"/>
    <property type="match status" value="1"/>
</dbReference>
<dbReference type="CDD" id="cd13121">
    <property type="entry name" value="BF2867_like_C"/>
    <property type="match status" value="1"/>
</dbReference>
<sequence>MKIHTIIYMALVLTVAGMTSCSQDILPTDEPTDTENMEMKLVMSHPAQKVDAAATDFEEGDKVGIFVTQADKPLQLGGNVVNNEAMTFSGNGWTAARTLYWDDGTYNVYAYYPYINSLSSIEDQPFSVSLDQTTEKTATAPGGYEASDLLHASCKGVAASDEPVNLIFRHIMSKLTIRLIKGEDFEGEMPVNATVYVHNTVPEATIDLQAGVATRNAKAVRQTITAHHDGDYLYSAIIVPQRIENRMPLIEVVMHNMSYLYESKFQFKPGMEHLVNLIIPNNPDNIRIEIGGDIKEWQ</sequence>
<dbReference type="CDD" id="cd13120">
    <property type="entry name" value="BF2867_like_N"/>
    <property type="match status" value="1"/>
</dbReference>
<dbReference type="InterPro" id="IPR025049">
    <property type="entry name" value="Mfa-like_1"/>
</dbReference>
<organism evidence="1 2">
    <name type="scientific">Prevotella pectinovora</name>
    <dbReference type="NCBI Taxonomy" id="1602169"/>
    <lineage>
        <taxon>Bacteria</taxon>
        <taxon>Pseudomonadati</taxon>
        <taxon>Bacteroidota</taxon>
        <taxon>Bacteroidia</taxon>
        <taxon>Bacteroidales</taxon>
        <taxon>Prevotellaceae</taxon>
        <taxon>Prevotella</taxon>
    </lineage>
</organism>
<proteinExistence type="predicted"/>
<dbReference type="RefSeq" id="WP_042519580.1">
    <property type="nucleotide sequence ID" value="NZ_JXQK01000064.1"/>
</dbReference>
<name>A0A0D0ISS8_9BACT</name>
<dbReference type="Proteomes" id="UP000032046">
    <property type="component" value="Unassembled WGS sequence"/>
</dbReference>
<evidence type="ECO:0000313" key="1">
    <source>
        <dbReference type="EMBL" id="KIP61653.1"/>
    </source>
</evidence>
<dbReference type="EMBL" id="JXQK01000064">
    <property type="protein sequence ID" value="KIP61653.1"/>
    <property type="molecule type" value="Genomic_DNA"/>
</dbReference>
<gene>
    <name evidence="1" type="ORF">ST44_08985</name>
</gene>
<reference evidence="1 2" key="1">
    <citation type="submission" date="2015-01" db="EMBL/GenBank/DDBJ databases">
        <title>Comparative genomics of non-oral Prevotella species.</title>
        <authorList>
            <person name="Accetto T."/>
            <person name="Nograsek B."/>
            <person name="Avgustin G."/>
        </authorList>
    </citation>
    <scope>NUCLEOTIDE SEQUENCE [LARGE SCALE GENOMIC DNA]</scope>
    <source>
        <strain evidence="1 2">P5-119</strain>
    </source>
</reference>
<keyword evidence="2" id="KW-1185">Reference proteome</keyword>